<keyword evidence="1" id="KW-1133">Transmembrane helix</keyword>
<name>A0ABY8B4R6_9BURK</name>
<organism evidence="2 3">
    <name type="scientific">Pseudoduganella chitinolytica</name>
    <dbReference type="NCBI Taxonomy" id="34070"/>
    <lineage>
        <taxon>Bacteria</taxon>
        <taxon>Pseudomonadati</taxon>
        <taxon>Pseudomonadota</taxon>
        <taxon>Betaproteobacteria</taxon>
        <taxon>Burkholderiales</taxon>
        <taxon>Oxalobacteraceae</taxon>
        <taxon>Telluria group</taxon>
        <taxon>Pseudoduganella</taxon>
    </lineage>
</organism>
<reference evidence="2 3" key="1">
    <citation type="submission" date="2023-02" db="EMBL/GenBank/DDBJ databases">
        <title>Gemone sequence of Telluria chitinolytica ACM 3522T.</title>
        <authorList>
            <person name="Frediansyah A."/>
            <person name="Miess H."/>
            <person name="Gross H."/>
        </authorList>
    </citation>
    <scope>NUCLEOTIDE SEQUENCE [LARGE SCALE GENOMIC DNA]</scope>
    <source>
        <strain evidence="2 3">ACM 3522</strain>
    </source>
</reference>
<accession>A0ABY8B4R6</accession>
<feature type="transmembrane region" description="Helical" evidence="1">
    <location>
        <begin position="6"/>
        <end position="26"/>
    </location>
</feature>
<evidence type="ECO:0000313" key="3">
    <source>
        <dbReference type="Proteomes" id="UP001216510"/>
    </source>
</evidence>
<protein>
    <submittedName>
        <fullName evidence="2">Uncharacterized protein</fullName>
    </submittedName>
</protein>
<gene>
    <name evidence="2" type="ORF">PX653_15855</name>
</gene>
<keyword evidence="3" id="KW-1185">Reference proteome</keyword>
<proteinExistence type="predicted"/>
<evidence type="ECO:0000256" key="1">
    <source>
        <dbReference type="SAM" id="Phobius"/>
    </source>
</evidence>
<dbReference type="EMBL" id="CP119083">
    <property type="protein sequence ID" value="WEF30942.1"/>
    <property type="molecule type" value="Genomic_DNA"/>
</dbReference>
<dbReference type="RefSeq" id="WP_277413733.1">
    <property type="nucleotide sequence ID" value="NZ_CP119083.1"/>
</dbReference>
<evidence type="ECO:0000313" key="2">
    <source>
        <dbReference type="EMBL" id="WEF30942.1"/>
    </source>
</evidence>
<keyword evidence="1" id="KW-0812">Transmembrane</keyword>
<dbReference type="Proteomes" id="UP001216510">
    <property type="component" value="Chromosome"/>
</dbReference>
<sequence length="85" mass="9286">MSEPIYLITISLFIFAVLGVFGMRHLSVIAQAKYRDANDEAYRQLAQRAVATQADNAAALKALQATLDAVHARLVTVEKVLKEVG</sequence>
<keyword evidence="1" id="KW-0472">Membrane</keyword>